<dbReference type="Gene3D" id="1.10.630.10">
    <property type="entry name" value="Cytochrome P450"/>
    <property type="match status" value="1"/>
</dbReference>
<comment type="similarity">
    <text evidence="5 14">Belongs to the cytochrome P450 family.</text>
</comment>
<evidence type="ECO:0000313" key="15">
    <source>
        <dbReference type="EnsemblMetazoa" id="AALFPA23_019206.P28250"/>
    </source>
</evidence>
<evidence type="ECO:0000256" key="5">
    <source>
        <dbReference type="ARBA" id="ARBA00010617"/>
    </source>
</evidence>
<dbReference type="InterPro" id="IPR001128">
    <property type="entry name" value="Cyt_P450"/>
</dbReference>
<evidence type="ECO:0000256" key="2">
    <source>
        <dbReference type="ARBA" id="ARBA00003690"/>
    </source>
</evidence>
<keyword evidence="13" id="KW-0472">Membrane</keyword>
<evidence type="ECO:0000256" key="10">
    <source>
        <dbReference type="ARBA" id="ARBA00023002"/>
    </source>
</evidence>
<dbReference type="InterPro" id="IPR002403">
    <property type="entry name" value="Cyt_P450_E_grp-IV"/>
</dbReference>
<comment type="subcellular location">
    <subcellularLocation>
        <location evidence="4">Endoplasmic reticulum membrane</location>
        <topology evidence="4">Peripheral membrane protein</topology>
    </subcellularLocation>
    <subcellularLocation>
        <location evidence="3">Microsome membrane</location>
        <topology evidence="3">Peripheral membrane protein</topology>
    </subcellularLocation>
</comment>
<dbReference type="Pfam" id="PF00067">
    <property type="entry name" value="p450"/>
    <property type="match status" value="1"/>
</dbReference>
<keyword evidence="7 14" id="KW-0479">Metal-binding</keyword>
<dbReference type="RefSeq" id="XP_062702903.1">
    <property type="nucleotide sequence ID" value="XM_062846919.1"/>
</dbReference>
<evidence type="ECO:0000256" key="7">
    <source>
        <dbReference type="ARBA" id="ARBA00022723"/>
    </source>
</evidence>
<dbReference type="SUPFAM" id="SSF48264">
    <property type="entry name" value="Cytochrome P450"/>
    <property type="match status" value="1"/>
</dbReference>
<evidence type="ECO:0000313" key="16">
    <source>
        <dbReference type="Proteomes" id="UP000069940"/>
    </source>
</evidence>
<keyword evidence="12 14" id="KW-0503">Monooxygenase</keyword>
<evidence type="ECO:0000256" key="9">
    <source>
        <dbReference type="ARBA" id="ARBA00022848"/>
    </source>
</evidence>
<name>A0ABM1ZJX3_AEDAL</name>
<dbReference type="PRINTS" id="PR00385">
    <property type="entry name" value="P450"/>
</dbReference>
<evidence type="ECO:0000256" key="13">
    <source>
        <dbReference type="ARBA" id="ARBA00023136"/>
    </source>
</evidence>
<keyword evidence="16" id="KW-1185">Reference proteome</keyword>
<dbReference type="PANTHER" id="PTHR24292:SF54">
    <property type="entry name" value="CYP9F3-RELATED"/>
    <property type="match status" value="1"/>
</dbReference>
<keyword evidence="10 14" id="KW-0560">Oxidoreductase</keyword>
<comment type="function">
    <text evidence="2">May be involved in the metabolism of insect hormones and in the breakdown of synthetic insecticides.</text>
</comment>
<evidence type="ECO:0000256" key="6">
    <source>
        <dbReference type="ARBA" id="ARBA00022617"/>
    </source>
</evidence>
<keyword evidence="11 14" id="KW-0408">Iron</keyword>
<dbReference type="PROSITE" id="PS00086">
    <property type="entry name" value="CYTOCHROME_P450"/>
    <property type="match status" value="1"/>
</dbReference>
<dbReference type="EnsemblMetazoa" id="AALFPA23_019206.R28250">
    <property type="protein sequence ID" value="AALFPA23_019206.P28250"/>
    <property type="gene ID" value="AALFPA23_019206"/>
</dbReference>
<evidence type="ECO:0008006" key="17">
    <source>
        <dbReference type="Google" id="ProtNLM"/>
    </source>
</evidence>
<evidence type="ECO:0000256" key="11">
    <source>
        <dbReference type="ARBA" id="ARBA00023004"/>
    </source>
</evidence>
<reference evidence="16" key="1">
    <citation type="journal article" date="2015" name="Proc. Natl. Acad. Sci. U.S.A.">
        <title>Genome sequence of the Asian Tiger mosquito, Aedes albopictus, reveals insights into its biology, genetics, and evolution.</title>
        <authorList>
            <person name="Chen X.G."/>
            <person name="Jiang X."/>
            <person name="Gu J."/>
            <person name="Xu M."/>
            <person name="Wu Y."/>
            <person name="Deng Y."/>
            <person name="Zhang C."/>
            <person name="Bonizzoni M."/>
            <person name="Dermauw W."/>
            <person name="Vontas J."/>
            <person name="Armbruster P."/>
            <person name="Huang X."/>
            <person name="Yang Y."/>
            <person name="Zhang H."/>
            <person name="He W."/>
            <person name="Peng H."/>
            <person name="Liu Y."/>
            <person name="Wu K."/>
            <person name="Chen J."/>
            <person name="Lirakis M."/>
            <person name="Topalis P."/>
            <person name="Van Leeuwen T."/>
            <person name="Hall A.B."/>
            <person name="Jiang X."/>
            <person name="Thorpe C."/>
            <person name="Mueller R.L."/>
            <person name="Sun C."/>
            <person name="Waterhouse R.M."/>
            <person name="Yan G."/>
            <person name="Tu Z.J."/>
            <person name="Fang X."/>
            <person name="James A.A."/>
        </authorList>
    </citation>
    <scope>NUCLEOTIDE SEQUENCE [LARGE SCALE GENOMIC DNA]</scope>
    <source>
        <strain evidence="16">Foshan</strain>
    </source>
</reference>
<dbReference type="PANTHER" id="PTHR24292">
    <property type="entry name" value="CYTOCHROME P450"/>
    <property type="match status" value="1"/>
</dbReference>
<dbReference type="PRINTS" id="PR00465">
    <property type="entry name" value="EP450IV"/>
</dbReference>
<dbReference type="InterPro" id="IPR050476">
    <property type="entry name" value="Insect_CytP450_Detox"/>
</dbReference>
<accession>A0ABM1ZJX3</accession>
<keyword evidence="9" id="KW-0492">Microsome</keyword>
<dbReference type="GeneID" id="134285675"/>
<protein>
    <recommendedName>
        <fullName evidence="17">Cytochrome P450</fullName>
    </recommendedName>
</protein>
<organism evidence="15 16">
    <name type="scientific">Aedes albopictus</name>
    <name type="common">Asian tiger mosquito</name>
    <name type="synonym">Stegomyia albopicta</name>
    <dbReference type="NCBI Taxonomy" id="7160"/>
    <lineage>
        <taxon>Eukaryota</taxon>
        <taxon>Metazoa</taxon>
        <taxon>Ecdysozoa</taxon>
        <taxon>Arthropoda</taxon>
        <taxon>Hexapoda</taxon>
        <taxon>Insecta</taxon>
        <taxon>Pterygota</taxon>
        <taxon>Neoptera</taxon>
        <taxon>Endopterygota</taxon>
        <taxon>Diptera</taxon>
        <taxon>Nematocera</taxon>
        <taxon>Culicoidea</taxon>
        <taxon>Culicidae</taxon>
        <taxon>Culicinae</taxon>
        <taxon>Aedini</taxon>
        <taxon>Aedes</taxon>
        <taxon>Stegomyia</taxon>
    </lineage>
</organism>
<dbReference type="Proteomes" id="UP000069940">
    <property type="component" value="Unassembled WGS sequence"/>
</dbReference>
<sequence>MEAFLLITSLLGALVLLYRYATAFADYFDRRGIRYRKPTFLLGNFGPILFQRATPVANLTELYREFESEKVYGFYEFRRPTIILRDLRVVKQVFIKDFDHFTNHMAPVDEKMDSILGNGLISLQGGKWREMRAMLSPMFTGNKIRVMVPLVGKCAEDLCRFVEKEREDVEWDVRELLAKCLVEVIGSCAFGIEVDSFNDPENEFDRAAKYLMSQSDIRKVARFLLVMVLPKICKAFGMELFDEKYKRLFRRLVSETMLNREKDGISRPDLIQLLLLARRGKLEDDKDITEESYAAAEDHYNAETGTGRRTWSDDELTAQAVIFFAAGFDTTSTLLSFTLMELALHPEIQERLFEEINTLDRPYSEITYEQIQSLEYLDAVISESLRKWPPLPATDRKCTKDYTMTNPDDGSPMFSIEQDYSVWVPIYCFHHDPQYFPNPEMFNPDRFDRNTRQQITQAAYMPFGVGPRNCIGSRFALMSAKMILFRLLRSFRVEVCPKTDTTLQLSKTKMNMTLEKGHWVYLKRRA</sequence>
<dbReference type="InterPro" id="IPR036396">
    <property type="entry name" value="Cyt_P450_sf"/>
</dbReference>
<dbReference type="InterPro" id="IPR017972">
    <property type="entry name" value="Cyt_P450_CS"/>
</dbReference>
<proteinExistence type="inferred from homology"/>
<dbReference type="CDD" id="cd11056">
    <property type="entry name" value="CYP6-like"/>
    <property type="match status" value="1"/>
</dbReference>
<evidence type="ECO:0000256" key="4">
    <source>
        <dbReference type="ARBA" id="ARBA00004406"/>
    </source>
</evidence>
<evidence type="ECO:0000256" key="1">
    <source>
        <dbReference type="ARBA" id="ARBA00001971"/>
    </source>
</evidence>
<keyword evidence="6 14" id="KW-0349">Heme</keyword>
<keyword evidence="8" id="KW-0256">Endoplasmic reticulum</keyword>
<evidence type="ECO:0000256" key="3">
    <source>
        <dbReference type="ARBA" id="ARBA00004174"/>
    </source>
</evidence>
<evidence type="ECO:0000256" key="8">
    <source>
        <dbReference type="ARBA" id="ARBA00022824"/>
    </source>
</evidence>
<evidence type="ECO:0000256" key="14">
    <source>
        <dbReference type="RuleBase" id="RU000461"/>
    </source>
</evidence>
<evidence type="ECO:0000256" key="12">
    <source>
        <dbReference type="ARBA" id="ARBA00023033"/>
    </source>
</evidence>
<reference evidence="15" key="2">
    <citation type="submission" date="2025-05" db="UniProtKB">
        <authorList>
            <consortium name="EnsemblMetazoa"/>
        </authorList>
    </citation>
    <scope>IDENTIFICATION</scope>
    <source>
        <strain evidence="15">Foshan</strain>
    </source>
</reference>
<comment type="cofactor">
    <cofactor evidence="1">
        <name>heme</name>
        <dbReference type="ChEBI" id="CHEBI:30413"/>
    </cofactor>
</comment>